<gene>
    <name evidence="1" type="ORF">M8C21_014281</name>
</gene>
<name>A0AAD5C5N8_AMBAR</name>
<dbReference type="AlphaFoldDB" id="A0AAD5C5N8"/>
<evidence type="ECO:0000313" key="1">
    <source>
        <dbReference type="EMBL" id="KAI7734918.1"/>
    </source>
</evidence>
<sequence>MLLQIAHECLDMHKRKVDHATRLRAHLLEALADAKLELTILLTLRGEKLFVGSGGQLFDKNGFPKSQMTNGWRGRDGLYAAGFTRRGLAGVSADAMKIPQDIGTVWNQELNHLNKGGSYS</sequence>
<comment type="caution">
    <text evidence="1">The sequence shown here is derived from an EMBL/GenBank/DDBJ whole genome shotgun (WGS) entry which is preliminary data.</text>
</comment>
<keyword evidence="2" id="KW-1185">Reference proteome</keyword>
<reference evidence="1" key="1">
    <citation type="submission" date="2022-06" db="EMBL/GenBank/DDBJ databases">
        <title>Uncovering the hologenomic basis of an extraordinary plant invasion.</title>
        <authorList>
            <person name="Bieker V.C."/>
            <person name="Martin M.D."/>
            <person name="Gilbert T."/>
            <person name="Hodgins K."/>
            <person name="Battlay P."/>
            <person name="Petersen B."/>
            <person name="Wilson J."/>
        </authorList>
    </citation>
    <scope>NUCLEOTIDE SEQUENCE</scope>
    <source>
        <strain evidence="1">AA19_3_7</strain>
        <tissue evidence="1">Leaf</tissue>
    </source>
</reference>
<protein>
    <submittedName>
        <fullName evidence="1">Uncharacterized protein</fullName>
    </submittedName>
</protein>
<dbReference type="Proteomes" id="UP001206925">
    <property type="component" value="Unassembled WGS sequence"/>
</dbReference>
<evidence type="ECO:0000313" key="2">
    <source>
        <dbReference type="Proteomes" id="UP001206925"/>
    </source>
</evidence>
<organism evidence="1 2">
    <name type="scientific">Ambrosia artemisiifolia</name>
    <name type="common">Common ragweed</name>
    <dbReference type="NCBI Taxonomy" id="4212"/>
    <lineage>
        <taxon>Eukaryota</taxon>
        <taxon>Viridiplantae</taxon>
        <taxon>Streptophyta</taxon>
        <taxon>Embryophyta</taxon>
        <taxon>Tracheophyta</taxon>
        <taxon>Spermatophyta</taxon>
        <taxon>Magnoliopsida</taxon>
        <taxon>eudicotyledons</taxon>
        <taxon>Gunneridae</taxon>
        <taxon>Pentapetalae</taxon>
        <taxon>asterids</taxon>
        <taxon>campanulids</taxon>
        <taxon>Asterales</taxon>
        <taxon>Asteraceae</taxon>
        <taxon>Asteroideae</taxon>
        <taxon>Heliantheae alliance</taxon>
        <taxon>Heliantheae</taxon>
        <taxon>Ambrosia</taxon>
    </lineage>
</organism>
<accession>A0AAD5C5N8</accession>
<proteinExistence type="predicted"/>
<dbReference type="EMBL" id="JAMZMK010009621">
    <property type="protein sequence ID" value="KAI7734918.1"/>
    <property type="molecule type" value="Genomic_DNA"/>
</dbReference>